<evidence type="ECO:0000256" key="7">
    <source>
        <dbReference type="ARBA" id="ARBA00023033"/>
    </source>
</evidence>
<dbReference type="Proteomes" id="UP000306147">
    <property type="component" value="Unassembled WGS sequence"/>
</dbReference>
<evidence type="ECO:0000256" key="1">
    <source>
        <dbReference type="ARBA" id="ARBA00001974"/>
    </source>
</evidence>
<evidence type="ECO:0000256" key="2">
    <source>
        <dbReference type="ARBA" id="ARBA00010139"/>
    </source>
</evidence>
<evidence type="ECO:0000313" key="9">
    <source>
        <dbReference type="Proteomes" id="UP000306147"/>
    </source>
</evidence>
<keyword evidence="6" id="KW-0560">Oxidoreductase</keyword>
<dbReference type="AlphaFoldDB" id="A0A4S1X1A4"/>
<accession>A0A4S1X1A4</accession>
<comment type="cofactor">
    <cofactor evidence="1">
        <name>FAD</name>
        <dbReference type="ChEBI" id="CHEBI:57692"/>
    </cofactor>
</comment>
<dbReference type="RefSeq" id="WP_135965588.1">
    <property type="nucleotide sequence ID" value="NZ_SRXT01000009.1"/>
</dbReference>
<sequence>MSGIEERIATPALDLDVLIVGAGFAGLYHLHKLRGLGFNAKIFEAGSYLGGAWHWNRYPGARVDSEGFLYQYSNPDLWGDFSFTERFPGGDQLRSYFKHVDAKLDLSKDILFNKRVASAHFDAVANRWTVEAEDGTIVSTKFISMCIGQSSAVHIPPAIKQTMGEFDGPIVHTALWPEESLDWAGKRVAVVGTGSSGIQVIQEVAKTARELTVFQRTPPIAMPLKQKYFSEDELVEEKKSYPANFAAVRNRFGGSEYDPFGPTAHAVTEEERNAVFERLWDRGGFSFWLGGWDDVLTDEVVNRWYYDFWRKKTLARIKNPKVAEILAPAEPPYPFGTKRPCLERDFYEVFNQDNVELIDIHANPIERITRNGILNSDGTERAFDVIILATGFDAVTGNLTRVDFHGTADQTLKEKWADGSSAYLGVATHGFPNLFFMNGPQSLNVICGGPSCQERNGDWLADCLVYLRENDIARIEATPESEIAWDAETDAHGAATLFPRADSWYMGTNISGKKKKILFYAGGQVLYYARLQECAANGYEGFVLTPADELDTADVVAAGSHG</sequence>
<dbReference type="InterPro" id="IPR036188">
    <property type="entry name" value="FAD/NAD-bd_sf"/>
</dbReference>
<comment type="similarity">
    <text evidence="2">Belongs to the FAD-binding monooxygenase family.</text>
</comment>
<reference evidence="8 9" key="1">
    <citation type="submission" date="2019-04" db="EMBL/GenBank/DDBJ databases">
        <title>Sphingomonas psychrotolerans sp. nov., isolated from soil in the Tianshan Mountains, Xinjiang, China.</title>
        <authorList>
            <person name="Luo Y."/>
            <person name="Sheng H."/>
        </authorList>
    </citation>
    <scope>NUCLEOTIDE SEQUENCE [LARGE SCALE GENOMIC DNA]</scope>
    <source>
        <strain evidence="8 9">ZFGT-11</strain>
    </source>
</reference>
<dbReference type="Gene3D" id="3.50.50.60">
    <property type="entry name" value="FAD/NAD(P)-binding domain"/>
    <property type="match status" value="3"/>
</dbReference>
<evidence type="ECO:0000256" key="4">
    <source>
        <dbReference type="ARBA" id="ARBA00022827"/>
    </source>
</evidence>
<organism evidence="8 9">
    <name type="scientific">Sphingomonas gei</name>
    <dbReference type="NCBI Taxonomy" id="1395960"/>
    <lineage>
        <taxon>Bacteria</taxon>
        <taxon>Pseudomonadati</taxon>
        <taxon>Pseudomonadota</taxon>
        <taxon>Alphaproteobacteria</taxon>
        <taxon>Sphingomonadales</taxon>
        <taxon>Sphingomonadaceae</taxon>
        <taxon>Sphingomonas</taxon>
    </lineage>
</organism>
<dbReference type="Pfam" id="PF00743">
    <property type="entry name" value="FMO-like"/>
    <property type="match status" value="1"/>
</dbReference>
<keyword evidence="9" id="KW-1185">Reference proteome</keyword>
<dbReference type="PANTHER" id="PTHR43098">
    <property type="entry name" value="L-ORNITHINE N(5)-MONOOXYGENASE-RELATED"/>
    <property type="match status" value="1"/>
</dbReference>
<dbReference type="GO" id="GO:0004499">
    <property type="term" value="F:N,N-dimethylaniline monooxygenase activity"/>
    <property type="evidence" value="ECO:0007669"/>
    <property type="project" value="InterPro"/>
</dbReference>
<dbReference type="OrthoDB" id="312624at2"/>
<dbReference type="SUPFAM" id="SSF51905">
    <property type="entry name" value="FAD/NAD(P)-binding domain"/>
    <property type="match status" value="2"/>
</dbReference>
<evidence type="ECO:0000313" key="8">
    <source>
        <dbReference type="EMBL" id="TGX49095.1"/>
    </source>
</evidence>
<keyword evidence="7" id="KW-0503">Monooxygenase</keyword>
<evidence type="ECO:0000256" key="3">
    <source>
        <dbReference type="ARBA" id="ARBA00022630"/>
    </source>
</evidence>
<dbReference type="PANTHER" id="PTHR43098:SF3">
    <property type="entry name" value="L-ORNITHINE N(5)-MONOOXYGENASE-RELATED"/>
    <property type="match status" value="1"/>
</dbReference>
<evidence type="ECO:0000256" key="5">
    <source>
        <dbReference type="ARBA" id="ARBA00022857"/>
    </source>
</evidence>
<dbReference type="GO" id="GO:0050660">
    <property type="term" value="F:flavin adenine dinucleotide binding"/>
    <property type="evidence" value="ECO:0007669"/>
    <property type="project" value="InterPro"/>
</dbReference>
<dbReference type="InterPro" id="IPR020946">
    <property type="entry name" value="Flavin_mOase-like"/>
</dbReference>
<evidence type="ECO:0000256" key="6">
    <source>
        <dbReference type="ARBA" id="ARBA00023002"/>
    </source>
</evidence>
<dbReference type="EMBL" id="SRXT01000009">
    <property type="protein sequence ID" value="TGX49095.1"/>
    <property type="molecule type" value="Genomic_DNA"/>
</dbReference>
<dbReference type="InterPro" id="IPR050775">
    <property type="entry name" value="FAD-binding_Monooxygenases"/>
</dbReference>
<keyword evidence="5" id="KW-0521">NADP</keyword>
<proteinExistence type="inferred from homology"/>
<dbReference type="GO" id="GO:0050661">
    <property type="term" value="F:NADP binding"/>
    <property type="evidence" value="ECO:0007669"/>
    <property type="project" value="InterPro"/>
</dbReference>
<name>A0A4S1X1A4_9SPHN</name>
<comment type="caution">
    <text evidence="8">The sequence shown here is derived from an EMBL/GenBank/DDBJ whole genome shotgun (WGS) entry which is preliminary data.</text>
</comment>
<gene>
    <name evidence="8" type="ORF">E5A73_19810</name>
</gene>
<keyword evidence="4" id="KW-0274">FAD</keyword>
<protein>
    <submittedName>
        <fullName evidence="8">NAD(P)/FAD-dependent oxidoreductase</fullName>
    </submittedName>
</protein>
<keyword evidence="3" id="KW-0285">Flavoprotein</keyword>